<keyword evidence="1" id="KW-0418">Kinase</keyword>
<dbReference type="AlphaFoldDB" id="A0A2P4XP70"/>
<feature type="non-terminal residue" evidence="1">
    <location>
        <position position="117"/>
    </location>
</feature>
<keyword evidence="2" id="KW-1185">Reference proteome</keyword>
<protein>
    <submittedName>
        <fullName evidence="1">Phosphatidylinositol kinase</fullName>
    </submittedName>
</protein>
<dbReference type="EMBL" id="NCKW01009288">
    <property type="protein sequence ID" value="POM67360.1"/>
    <property type="molecule type" value="Genomic_DNA"/>
</dbReference>
<dbReference type="OrthoDB" id="381190at2759"/>
<evidence type="ECO:0000313" key="2">
    <source>
        <dbReference type="Proteomes" id="UP000237271"/>
    </source>
</evidence>
<reference evidence="1 2" key="1">
    <citation type="journal article" date="2017" name="Genome Biol. Evol.">
        <title>Phytophthora megakarya and P. palmivora, closely related causal agents of cacao black pod rot, underwent increases in genome sizes and gene numbers by different mechanisms.</title>
        <authorList>
            <person name="Ali S.S."/>
            <person name="Shao J."/>
            <person name="Lary D.J."/>
            <person name="Kronmiller B."/>
            <person name="Shen D."/>
            <person name="Strem M.D."/>
            <person name="Amoako-Attah I."/>
            <person name="Akrofi A.Y."/>
            <person name="Begoude B.A."/>
            <person name="Ten Hoopen G.M."/>
            <person name="Coulibaly K."/>
            <person name="Kebe B.I."/>
            <person name="Melnick R.L."/>
            <person name="Guiltinan M.J."/>
            <person name="Tyler B.M."/>
            <person name="Meinhardt L.W."/>
            <person name="Bailey B.A."/>
        </authorList>
    </citation>
    <scope>NUCLEOTIDE SEQUENCE [LARGE SCALE GENOMIC DNA]</scope>
    <source>
        <strain evidence="2">sbr112.9</strain>
    </source>
</reference>
<sequence>MKCANAVAYTTQLCMYLMQLGGIGALKALGARALQRLNGRNGDKGNSYYVFVATCFILVSRNPEKLNVSHADAMDMIEILELITTKLEKQSYRHHKLTPRQLCLVLKMACAFIDTIS</sequence>
<evidence type="ECO:0000313" key="1">
    <source>
        <dbReference type="EMBL" id="POM67360.1"/>
    </source>
</evidence>
<organism evidence="1 2">
    <name type="scientific">Phytophthora palmivora</name>
    <dbReference type="NCBI Taxonomy" id="4796"/>
    <lineage>
        <taxon>Eukaryota</taxon>
        <taxon>Sar</taxon>
        <taxon>Stramenopiles</taxon>
        <taxon>Oomycota</taxon>
        <taxon>Peronosporomycetes</taxon>
        <taxon>Peronosporales</taxon>
        <taxon>Peronosporaceae</taxon>
        <taxon>Phytophthora</taxon>
    </lineage>
</organism>
<comment type="caution">
    <text evidence="1">The sequence shown here is derived from an EMBL/GenBank/DDBJ whole genome shotgun (WGS) entry which is preliminary data.</text>
</comment>
<dbReference type="GO" id="GO:0016301">
    <property type="term" value="F:kinase activity"/>
    <property type="evidence" value="ECO:0007669"/>
    <property type="project" value="UniProtKB-KW"/>
</dbReference>
<proteinExistence type="predicted"/>
<dbReference type="Proteomes" id="UP000237271">
    <property type="component" value="Unassembled WGS sequence"/>
</dbReference>
<keyword evidence="1" id="KW-0808">Transferase</keyword>
<name>A0A2P4XP70_9STRA</name>
<accession>A0A2P4XP70</accession>
<gene>
    <name evidence="1" type="ORF">PHPALM_16663</name>
</gene>